<keyword evidence="2" id="KW-1185">Reference proteome</keyword>
<evidence type="ECO:0000313" key="2">
    <source>
        <dbReference type="Proteomes" id="UP001524460"/>
    </source>
</evidence>
<name>A0ABT1N0Y1_9GAMM</name>
<gene>
    <name evidence="1" type="ORF">NHN17_09990</name>
</gene>
<dbReference type="RefSeq" id="WP_255042267.1">
    <property type="nucleotide sequence ID" value="NZ_JANEYT010000018.1"/>
</dbReference>
<dbReference type="EMBL" id="JANEYT010000018">
    <property type="protein sequence ID" value="MCQ1058388.1"/>
    <property type="molecule type" value="Genomic_DNA"/>
</dbReference>
<proteinExistence type="predicted"/>
<comment type="caution">
    <text evidence="1">The sequence shown here is derived from an EMBL/GenBank/DDBJ whole genome shotgun (WGS) entry which is preliminary data.</text>
</comment>
<dbReference type="Proteomes" id="UP001524460">
    <property type="component" value="Unassembled WGS sequence"/>
</dbReference>
<protein>
    <submittedName>
        <fullName evidence="1">Uncharacterized protein</fullName>
    </submittedName>
</protein>
<accession>A0ABT1N0Y1</accession>
<organism evidence="1 2">
    <name type="scientific">Photobacterium pectinilyticum</name>
    <dbReference type="NCBI Taxonomy" id="2906793"/>
    <lineage>
        <taxon>Bacteria</taxon>
        <taxon>Pseudomonadati</taxon>
        <taxon>Pseudomonadota</taxon>
        <taxon>Gammaproteobacteria</taxon>
        <taxon>Vibrionales</taxon>
        <taxon>Vibrionaceae</taxon>
        <taxon>Photobacterium</taxon>
    </lineage>
</organism>
<sequence length="85" mass="9808">MECSKYVTAANVSCATRHTDNRRNRLIEIEKTQLNAEYGGEQIARNKIREKLNQLGFNSHFSVIEWHDSERLVSQQPGATYLGRK</sequence>
<evidence type="ECO:0000313" key="1">
    <source>
        <dbReference type="EMBL" id="MCQ1058388.1"/>
    </source>
</evidence>
<reference evidence="1 2" key="1">
    <citation type="submission" date="2022-07" db="EMBL/GenBank/DDBJ databases">
        <title>Photobacterium pectinilyticum sp. nov., a marine bacterium isolated from surface seawater of Qingdao offshore.</title>
        <authorList>
            <person name="Wang X."/>
        </authorList>
    </citation>
    <scope>NUCLEOTIDE SEQUENCE [LARGE SCALE GENOMIC DNA]</scope>
    <source>
        <strain evidence="1 2">ZSDE20</strain>
    </source>
</reference>